<keyword evidence="7" id="KW-0560">Oxidoreductase</keyword>
<dbReference type="PANTHER" id="PTHR24305">
    <property type="entry name" value="CYTOCHROME P450"/>
    <property type="match status" value="1"/>
</dbReference>
<dbReference type="InterPro" id="IPR036396">
    <property type="entry name" value="Cyt_P450_sf"/>
</dbReference>
<dbReference type="RefSeq" id="XP_014550176.1">
    <property type="nucleotide sequence ID" value="XM_014694690.1"/>
</dbReference>
<protein>
    <recommendedName>
        <fullName evidence="11">Cytochrome P450 monooxygenase</fullName>
    </recommendedName>
</protein>
<dbReference type="GeneID" id="26250881"/>
<dbReference type="PANTHER" id="PTHR24305:SF210">
    <property type="entry name" value="CYTOCHROME P450 MONOOXYGENASE ASQL-RELATED"/>
    <property type="match status" value="1"/>
</dbReference>
<dbReference type="AlphaFoldDB" id="W7E963"/>
<keyword evidence="8" id="KW-0472">Membrane</keyword>
<feature type="transmembrane region" description="Helical" evidence="8">
    <location>
        <begin position="6"/>
        <end position="26"/>
    </location>
</feature>
<evidence type="ECO:0000313" key="9">
    <source>
        <dbReference type="EMBL" id="EUN20602.1"/>
    </source>
</evidence>
<evidence type="ECO:0000256" key="5">
    <source>
        <dbReference type="ARBA" id="ARBA00023004"/>
    </source>
</evidence>
<evidence type="ECO:0000256" key="2">
    <source>
        <dbReference type="ARBA" id="ARBA00010617"/>
    </source>
</evidence>
<evidence type="ECO:0000256" key="8">
    <source>
        <dbReference type="SAM" id="Phobius"/>
    </source>
</evidence>
<dbReference type="HOGENOM" id="CLU_001570_14_11_1"/>
<dbReference type="EMBL" id="KI968934">
    <property type="protein sequence ID" value="EUN20602.1"/>
    <property type="molecule type" value="Genomic_DNA"/>
</dbReference>
<dbReference type="InterPro" id="IPR050121">
    <property type="entry name" value="Cytochrome_P450_monoxygenase"/>
</dbReference>
<dbReference type="Gene3D" id="1.10.630.10">
    <property type="entry name" value="Cytochrome P450"/>
    <property type="match status" value="1"/>
</dbReference>
<dbReference type="CDD" id="cd11058">
    <property type="entry name" value="CYP60B-like"/>
    <property type="match status" value="1"/>
</dbReference>
<accession>W7E963</accession>
<keyword evidence="8" id="KW-0812">Transmembrane</keyword>
<gene>
    <name evidence="9" type="ORF">COCVIDRAFT_116225</name>
</gene>
<evidence type="ECO:0008006" key="11">
    <source>
        <dbReference type="Google" id="ProtNLM"/>
    </source>
</evidence>
<comment type="cofactor">
    <cofactor evidence="1 6">
        <name>heme</name>
        <dbReference type="ChEBI" id="CHEBI:30413"/>
    </cofactor>
</comment>
<feature type="binding site" description="axial binding residue" evidence="6">
    <location>
        <position position="439"/>
    </location>
    <ligand>
        <name>heme</name>
        <dbReference type="ChEBI" id="CHEBI:30413"/>
    </ligand>
    <ligandPart>
        <name>Fe</name>
        <dbReference type="ChEBI" id="CHEBI:18248"/>
    </ligandPart>
</feature>
<dbReference type="PROSITE" id="PS00086">
    <property type="entry name" value="CYTOCHROME_P450"/>
    <property type="match status" value="1"/>
</dbReference>
<keyword evidence="5 6" id="KW-0408">Iron</keyword>
<reference evidence="9 10" key="1">
    <citation type="journal article" date="2013" name="PLoS Genet.">
        <title>Comparative genome structure, secondary metabolite, and effector coding capacity across Cochliobolus pathogens.</title>
        <authorList>
            <person name="Condon B.J."/>
            <person name="Leng Y."/>
            <person name="Wu D."/>
            <person name="Bushley K.E."/>
            <person name="Ohm R.A."/>
            <person name="Otillar R."/>
            <person name="Martin J."/>
            <person name="Schackwitz W."/>
            <person name="Grimwood J."/>
            <person name="MohdZainudin N."/>
            <person name="Xue C."/>
            <person name="Wang R."/>
            <person name="Manning V.A."/>
            <person name="Dhillon B."/>
            <person name="Tu Z.J."/>
            <person name="Steffenson B.J."/>
            <person name="Salamov A."/>
            <person name="Sun H."/>
            <person name="Lowry S."/>
            <person name="LaButti K."/>
            <person name="Han J."/>
            <person name="Copeland A."/>
            <person name="Lindquist E."/>
            <person name="Barry K."/>
            <person name="Schmutz J."/>
            <person name="Baker S.E."/>
            <person name="Ciuffetti L.M."/>
            <person name="Grigoriev I.V."/>
            <person name="Zhong S."/>
            <person name="Turgeon B.G."/>
        </authorList>
    </citation>
    <scope>NUCLEOTIDE SEQUENCE [LARGE SCALE GENOMIC DNA]</scope>
    <source>
        <strain evidence="9 10">FI3</strain>
    </source>
</reference>
<evidence type="ECO:0000256" key="7">
    <source>
        <dbReference type="RuleBase" id="RU000461"/>
    </source>
</evidence>
<keyword evidence="3 6" id="KW-0349">Heme</keyword>
<evidence type="ECO:0000256" key="3">
    <source>
        <dbReference type="ARBA" id="ARBA00022617"/>
    </source>
</evidence>
<dbReference type="InterPro" id="IPR002401">
    <property type="entry name" value="Cyt_P450_E_grp-I"/>
</dbReference>
<dbReference type="PRINTS" id="PR00385">
    <property type="entry name" value="P450"/>
</dbReference>
<comment type="similarity">
    <text evidence="2 7">Belongs to the cytochrome P450 family.</text>
</comment>
<dbReference type="GO" id="GO:0020037">
    <property type="term" value="F:heme binding"/>
    <property type="evidence" value="ECO:0007669"/>
    <property type="project" value="InterPro"/>
</dbReference>
<dbReference type="GO" id="GO:0005506">
    <property type="term" value="F:iron ion binding"/>
    <property type="evidence" value="ECO:0007669"/>
    <property type="project" value="InterPro"/>
</dbReference>
<dbReference type="InterPro" id="IPR001128">
    <property type="entry name" value="Cyt_P450"/>
</dbReference>
<dbReference type="Proteomes" id="UP000054337">
    <property type="component" value="Unassembled WGS sequence"/>
</dbReference>
<dbReference type="GO" id="GO:0016705">
    <property type="term" value="F:oxidoreductase activity, acting on paired donors, with incorporation or reduction of molecular oxygen"/>
    <property type="evidence" value="ECO:0007669"/>
    <property type="project" value="InterPro"/>
</dbReference>
<keyword evidence="10" id="KW-1185">Reference proteome</keyword>
<keyword evidence="8" id="KW-1133">Transmembrane helix</keyword>
<dbReference type="SUPFAM" id="SSF48264">
    <property type="entry name" value="Cytochrome P450"/>
    <property type="match status" value="1"/>
</dbReference>
<name>W7E963_BIPV3</name>
<dbReference type="Pfam" id="PF00067">
    <property type="entry name" value="p450"/>
    <property type="match status" value="1"/>
</dbReference>
<keyword evidence="4 6" id="KW-0479">Metal-binding</keyword>
<evidence type="ECO:0000256" key="4">
    <source>
        <dbReference type="ARBA" id="ARBA00022723"/>
    </source>
</evidence>
<evidence type="ECO:0000256" key="1">
    <source>
        <dbReference type="ARBA" id="ARBA00001971"/>
    </source>
</evidence>
<dbReference type="GO" id="GO:0004497">
    <property type="term" value="F:monooxygenase activity"/>
    <property type="evidence" value="ECO:0007669"/>
    <property type="project" value="UniProtKB-KW"/>
</dbReference>
<sequence>MASILWITLLKVLLALIVWIGARIIYNIYFHPLHSFPGPFLARATRLYSAYIRAAGLSERKSLQWHNQYGGIVRIAPDELSFNTGSAWNDIYGMKPRDSQRLQKDPHFYMGATTPSGEKNMGAAGDKDHSRIRSVLAHAFSDRALHAQESLIRAHADRLVQRLQDLHGKPTDIVRWMHHHSYDVIAHLCFGQDLDALGSKDWFPPARAVFEGIREGVTMIEVLRFVPFKATVLNIFVWAFGKARRESFNASVARAMRRLRLAETTSIDFISFILRAKESTKELTESELTANVTLLIEAGSETTATMLSGCLFYLSLNRTILEELTHQLRKEFRTYDQLTLQNVAKMKSLTHVIQESLRIYPPLPATLPRVTPETGAMINGVLIPPKTRVGMNAFAAYHSTQNFAHADAFIPQRWDNTDDRFAHDHRHVHQPFSLGSRGCLGKNLAWAEIRLTLACLLWSFDVILEAGQEEWHGKQLTWFIWNKDPLYMRFTQRTK</sequence>
<evidence type="ECO:0000313" key="10">
    <source>
        <dbReference type="Proteomes" id="UP000054337"/>
    </source>
</evidence>
<evidence type="ECO:0000256" key="6">
    <source>
        <dbReference type="PIRSR" id="PIRSR602401-1"/>
    </source>
</evidence>
<proteinExistence type="inferred from homology"/>
<dbReference type="PRINTS" id="PR00463">
    <property type="entry name" value="EP450I"/>
</dbReference>
<keyword evidence="7" id="KW-0503">Monooxygenase</keyword>
<dbReference type="InterPro" id="IPR017972">
    <property type="entry name" value="Cyt_P450_CS"/>
</dbReference>
<organism evidence="9 10">
    <name type="scientific">Bipolaris victoriae (strain FI3)</name>
    <name type="common">Victoria blight of oats agent</name>
    <name type="synonym">Cochliobolus victoriae</name>
    <dbReference type="NCBI Taxonomy" id="930091"/>
    <lineage>
        <taxon>Eukaryota</taxon>
        <taxon>Fungi</taxon>
        <taxon>Dikarya</taxon>
        <taxon>Ascomycota</taxon>
        <taxon>Pezizomycotina</taxon>
        <taxon>Dothideomycetes</taxon>
        <taxon>Pleosporomycetidae</taxon>
        <taxon>Pleosporales</taxon>
        <taxon>Pleosporineae</taxon>
        <taxon>Pleosporaceae</taxon>
        <taxon>Bipolaris</taxon>
    </lineage>
</organism>